<dbReference type="EMBL" id="JANKAS010000016">
    <property type="protein sequence ID" value="MCR1899945.1"/>
    <property type="molecule type" value="Genomic_DNA"/>
</dbReference>
<proteinExistence type="predicted"/>
<evidence type="ECO:0000313" key="2">
    <source>
        <dbReference type="Proteomes" id="UP001205748"/>
    </source>
</evidence>
<accession>A0AAE3HIC6</accession>
<name>A0AAE3HIC6_9FIRM</name>
<gene>
    <name evidence="1" type="ORF">NSA47_13290</name>
</gene>
<sequence length="121" mass="14171">MEDPPLPQNIFRFIETKKNILMAVLIRILVQSSLIASIQYKMDLKKWSTQFYRVLLKKGNTLKEINNPIEKVYRSDKDIIKKLALMILVCCGLFCYLEIDKEIKIKSNRFLLVIHGPPMIC</sequence>
<reference evidence="1" key="1">
    <citation type="submission" date="2022-07" db="EMBL/GenBank/DDBJ databases">
        <title>Enhanced cultured diversity of the mouse gut microbiota enables custom-made synthetic communities.</title>
        <authorList>
            <person name="Afrizal A."/>
        </authorList>
    </citation>
    <scope>NUCLEOTIDE SEQUENCE</scope>
    <source>
        <strain evidence="1">DSM 28593</strain>
    </source>
</reference>
<dbReference type="Proteomes" id="UP001205748">
    <property type="component" value="Unassembled WGS sequence"/>
</dbReference>
<dbReference type="RefSeq" id="WP_257532777.1">
    <property type="nucleotide sequence ID" value="NZ_JANKAS010000016.1"/>
</dbReference>
<organism evidence="1 2">
    <name type="scientific">Irregularibacter muris</name>
    <dbReference type="NCBI Taxonomy" id="1796619"/>
    <lineage>
        <taxon>Bacteria</taxon>
        <taxon>Bacillati</taxon>
        <taxon>Bacillota</taxon>
        <taxon>Clostridia</taxon>
        <taxon>Eubacteriales</taxon>
        <taxon>Eubacteriaceae</taxon>
        <taxon>Irregularibacter</taxon>
    </lineage>
</organism>
<evidence type="ECO:0000313" key="1">
    <source>
        <dbReference type="EMBL" id="MCR1899945.1"/>
    </source>
</evidence>
<protein>
    <submittedName>
        <fullName evidence="1">Uncharacterized protein</fullName>
    </submittedName>
</protein>
<keyword evidence="2" id="KW-1185">Reference proteome</keyword>
<comment type="caution">
    <text evidence="1">The sequence shown here is derived from an EMBL/GenBank/DDBJ whole genome shotgun (WGS) entry which is preliminary data.</text>
</comment>
<dbReference type="AlphaFoldDB" id="A0AAE3HIC6"/>